<accession>A0A2S6BXC6</accession>
<evidence type="ECO:0000313" key="3">
    <source>
        <dbReference type="Proteomes" id="UP000237631"/>
    </source>
</evidence>
<keyword evidence="1" id="KW-0732">Signal</keyword>
<proteinExistence type="predicted"/>
<sequence>MASSGKTGVKAALCLFLSAVPVWSSPIFRIAAPVFTFERSVSFNNPLKRAIDQPPQPPPDTCPAHEQPIFINYNDEEFTVDVNWMNNHGMAGYFTVRVNPLRVTAEVAGSEATARGVRISPPFHAHAVRVGPPGGVHAGPNDRFVELQLDSNSATTPNMADPGGRDYNWGGIWPRVTMGITQESYRGRLHESWRIQWNTLVRGAIAVFLVHTAGHPGCS</sequence>
<protein>
    <submittedName>
        <fullName evidence="2">Uncharacterized protein</fullName>
    </submittedName>
</protein>
<dbReference type="EMBL" id="PNEN01001718">
    <property type="protein sequence ID" value="PPJ52127.1"/>
    <property type="molecule type" value="Genomic_DNA"/>
</dbReference>
<reference evidence="3" key="1">
    <citation type="journal article" date="2017" name="bioRxiv">
        <title>Conservation of a gene cluster reveals novel cercosporin biosynthetic mechanisms and extends production to the genus Colletotrichum.</title>
        <authorList>
            <person name="de Jonge R."/>
            <person name="Ebert M.K."/>
            <person name="Huitt-Roehl C.R."/>
            <person name="Pal P."/>
            <person name="Suttle J.C."/>
            <person name="Spanner R.E."/>
            <person name="Neubauer J.D."/>
            <person name="Jurick W.M.II."/>
            <person name="Stott K.A."/>
            <person name="Secor G.A."/>
            <person name="Thomma B.P.H.J."/>
            <person name="Van de Peer Y."/>
            <person name="Townsend C.A."/>
            <person name="Bolton M.D."/>
        </authorList>
    </citation>
    <scope>NUCLEOTIDE SEQUENCE [LARGE SCALE GENOMIC DNA]</scope>
    <source>
        <strain evidence="3">CBS538.71</strain>
    </source>
</reference>
<feature type="chain" id="PRO_5015583737" evidence="1">
    <location>
        <begin position="25"/>
        <end position="219"/>
    </location>
</feature>
<evidence type="ECO:0000313" key="2">
    <source>
        <dbReference type="EMBL" id="PPJ52127.1"/>
    </source>
</evidence>
<dbReference type="AlphaFoldDB" id="A0A2S6BXC6"/>
<name>A0A2S6BXC6_9PEZI</name>
<keyword evidence="3" id="KW-1185">Reference proteome</keyword>
<comment type="caution">
    <text evidence="2">The sequence shown here is derived from an EMBL/GenBank/DDBJ whole genome shotgun (WGS) entry which is preliminary data.</text>
</comment>
<organism evidence="2 3">
    <name type="scientific">Cercospora berteroae</name>
    <dbReference type="NCBI Taxonomy" id="357750"/>
    <lineage>
        <taxon>Eukaryota</taxon>
        <taxon>Fungi</taxon>
        <taxon>Dikarya</taxon>
        <taxon>Ascomycota</taxon>
        <taxon>Pezizomycotina</taxon>
        <taxon>Dothideomycetes</taxon>
        <taxon>Dothideomycetidae</taxon>
        <taxon>Mycosphaerellales</taxon>
        <taxon>Mycosphaerellaceae</taxon>
        <taxon>Cercospora</taxon>
    </lineage>
</organism>
<gene>
    <name evidence="2" type="ORF">CBER1_10248</name>
</gene>
<dbReference type="OrthoDB" id="3635213at2759"/>
<feature type="signal peptide" evidence="1">
    <location>
        <begin position="1"/>
        <end position="24"/>
    </location>
</feature>
<evidence type="ECO:0000256" key="1">
    <source>
        <dbReference type="SAM" id="SignalP"/>
    </source>
</evidence>
<dbReference type="Proteomes" id="UP000237631">
    <property type="component" value="Unassembled WGS sequence"/>
</dbReference>